<dbReference type="EMBL" id="JACDUT010000007">
    <property type="protein sequence ID" value="MBA2875694.1"/>
    <property type="molecule type" value="Genomic_DNA"/>
</dbReference>
<dbReference type="RefSeq" id="WP_258561066.1">
    <property type="nucleotide sequence ID" value="NZ_JACDUT010000007.1"/>
</dbReference>
<evidence type="ECO:0000313" key="4">
    <source>
        <dbReference type="Proteomes" id="UP000523087"/>
    </source>
</evidence>
<feature type="transmembrane region" description="Helical" evidence="2">
    <location>
        <begin position="27"/>
        <end position="48"/>
    </location>
</feature>
<keyword evidence="4" id="KW-1185">Reference proteome</keyword>
<comment type="caution">
    <text evidence="3">The sequence shown here is derived from an EMBL/GenBank/DDBJ whole genome shotgun (WGS) entry which is preliminary data.</text>
</comment>
<dbReference type="AlphaFoldDB" id="A0A7W0C0Q7"/>
<dbReference type="Proteomes" id="UP000523087">
    <property type="component" value="Unassembled WGS sequence"/>
</dbReference>
<feature type="compositionally biased region" description="Polar residues" evidence="1">
    <location>
        <begin position="1"/>
        <end position="15"/>
    </location>
</feature>
<keyword evidence="2" id="KW-1133">Transmembrane helix</keyword>
<keyword evidence="2" id="KW-0472">Membrane</keyword>
<keyword evidence="2" id="KW-0812">Transmembrane</keyword>
<evidence type="ECO:0000256" key="1">
    <source>
        <dbReference type="SAM" id="MobiDB-lite"/>
    </source>
</evidence>
<accession>A0A7W0C0Q7</accession>
<reference evidence="3 4" key="1">
    <citation type="submission" date="2020-07" db="EMBL/GenBank/DDBJ databases">
        <title>Genomic Encyclopedia of Type Strains, Phase IV (KMG-IV): sequencing the most valuable type-strain genomes for metagenomic binning, comparative biology and taxonomic classification.</title>
        <authorList>
            <person name="Goeker M."/>
        </authorList>
    </citation>
    <scope>NUCLEOTIDE SEQUENCE [LARGE SCALE GENOMIC DNA]</scope>
    <source>
        <strain evidence="3 4">DSM 15730</strain>
    </source>
</reference>
<evidence type="ECO:0000313" key="3">
    <source>
        <dbReference type="EMBL" id="MBA2875694.1"/>
    </source>
</evidence>
<evidence type="ECO:0000256" key="2">
    <source>
        <dbReference type="SAM" id="Phobius"/>
    </source>
</evidence>
<name>A0A7W0C0Q7_9BACL</name>
<proteinExistence type="predicted"/>
<sequence length="55" mass="6441">MLAYIQQTQSVPSRQQWDKTERTSSSLLPWLFGFFILGFLIVIFTVIVPCMKKFV</sequence>
<organism evidence="3 4">
    <name type="scientific">Thermaerobacillus caldiproteolyticus</name>
    <dbReference type="NCBI Taxonomy" id="247480"/>
    <lineage>
        <taxon>Bacteria</taxon>
        <taxon>Bacillati</taxon>
        <taxon>Bacillota</taxon>
        <taxon>Bacilli</taxon>
        <taxon>Bacillales</taxon>
        <taxon>Anoxybacillaceae</taxon>
        <taxon>Thermaerobacillus</taxon>
    </lineage>
</organism>
<protein>
    <submittedName>
        <fullName evidence="3">Uncharacterized protein</fullName>
    </submittedName>
</protein>
<gene>
    <name evidence="3" type="ORF">HNR31_002484</name>
</gene>
<feature type="region of interest" description="Disordered" evidence="1">
    <location>
        <begin position="1"/>
        <end position="20"/>
    </location>
</feature>